<organism evidence="2 3">
    <name type="scientific">Streptoalloteichus hindustanus</name>
    <dbReference type="NCBI Taxonomy" id="2017"/>
    <lineage>
        <taxon>Bacteria</taxon>
        <taxon>Bacillati</taxon>
        <taxon>Actinomycetota</taxon>
        <taxon>Actinomycetes</taxon>
        <taxon>Pseudonocardiales</taxon>
        <taxon>Pseudonocardiaceae</taxon>
        <taxon>Streptoalloteichus</taxon>
    </lineage>
</organism>
<protein>
    <submittedName>
        <fullName evidence="2">Uncharacterized conserved protein YukE</fullName>
    </submittedName>
</protein>
<feature type="compositionally biased region" description="Gly residues" evidence="1">
    <location>
        <begin position="400"/>
        <end position="415"/>
    </location>
</feature>
<proteinExistence type="predicted"/>
<dbReference type="Gene3D" id="1.10.287.1060">
    <property type="entry name" value="ESAT-6-like"/>
    <property type="match status" value="1"/>
</dbReference>
<reference evidence="2 3" key="1">
    <citation type="submission" date="2016-11" db="EMBL/GenBank/DDBJ databases">
        <authorList>
            <person name="Jaros S."/>
            <person name="Januszkiewicz K."/>
            <person name="Wedrychowicz H."/>
        </authorList>
    </citation>
    <scope>NUCLEOTIDE SEQUENCE [LARGE SCALE GENOMIC DNA]</scope>
    <source>
        <strain evidence="2 3">DSM 44523</strain>
    </source>
</reference>
<dbReference type="STRING" id="2017.SAMN05444320_10155"/>
<name>A0A1M4TDW5_STRHI</name>
<feature type="region of interest" description="Disordered" evidence="1">
    <location>
        <begin position="344"/>
        <end position="445"/>
    </location>
</feature>
<evidence type="ECO:0000313" key="2">
    <source>
        <dbReference type="EMBL" id="SHE42676.1"/>
    </source>
</evidence>
<feature type="region of interest" description="Disordered" evidence="1">
    <location>
        <begin position="1"/>
        <end position="91"/>
    </location>
</feature>
<feature type="compositionally biased region" description="Pro residues" evidence="1">
    <location>
        <begin position="20"/>
        <end position="29"/>
    </location>
</feature>
<feature type="region of interest" description="Disordered" evidence="1">
    <location>
        <begin position="283"/>
        <end position="318"/>
    </location>
</feature>
<feature type="compositionally biased region" description="Low complexity" evidence="1">
    <location>
        <begin position="348"/>
        <end position="361"/>
    </location>
</feature>
<feature type="compositionally biased region" description="Pro residues" evidence="1">
    <location>
        <begin position="60"/>
        <end position="75"/>
    </location>
</feature>
<dbReference type="InterPro" id="IPR036689">
    <property type="entry name" value="ESAT-6-like_sf"/>
</dbReference>
<evidence type="ECO:0000256" key="1">
    <source>
        <dbReference type="SAM" id="MobiDB-lite"/>
    </source>
</evidence>
<gene>
    <name evidence="2" type="ORF">SAMN05444320_10155</name>
</gene>
<sequence length="445" mass="45789">MLPRDPVGQPPGGNPYRPAFSPPPAPYPGPGHLRPEPQRYPAAEPPAPAPRPGADLPRTLPHPGPVAPAPLPYPPRGASRPGAHGPDGDRVADGLLGHLDYLSRLARDLGVPDPVEEYFGRVVGRWNDMHEQAEAWRAASRVLERVRQDVDKPLGALDAVWDGADSDSFLDHMRQVGQASTDLGDAMTAMAEALDVTAEAIRGLVRDMAAVLADGADSLSQALTVPLHGEARARAHLDDMKRPTREIFESVREVLEAFVRLCDGIDAGQGFGKVAMPHTFPDRNWTFDVPKPKEGPPADTKPTQTPKEQSPGLGAAGGGVAGGGVGAGAVGGAVTGGALGGGTGAGAGAQTQQQQPLVPGAHTAAVETPKEQPKSGFAGAPAAAAGRPSPAGSPMAGGMMPMGGMMGGGQGQGGGETERRNKSRLTSDPSELFGEPRKAAPPVIE</sequence>
<accession>A0A1M4TDW5</accession>
<dbReference type="SUPFAM" id="SSF140453">
    <property type="entry name" value="EsxAB dimer-like"/>
    <property type="match status" value="1"/>
</dbReference>
<dbReference type="Proteomes" id="UP000184501">
    <property type="component" value="Unassembled WGS sequence"/>
</dbReference>
<dbReference type="AlphaFoldDB" id="A0A1M4TDW5"/>
<keyword evidence="3" id="KW-1185">Reference proteome</keyword>
<evidence type="ECO:0000313" key="3">
    <source>
        <dbReference type="Proteomes" id="UP000184501"/>
    </source>
</evidence>
<feature type="compositionally biased region" description="Low complexity" evidence="1">
    <location>
        <begin position="378"/>
        <end position="399"/>
    </location>
</feature>
<dbReference type="EMBL" id="FQVN01000001">
    <property type="protein sequence ID" value="SHE42676.1"/>
    <property type="molecule type" value="Genomic_DNA"/>
</dbReference>